<evidence type="ECO:0000313" key="2">
    <source>
        <dbReference type="EMBL" id="KAK4816205.1"/>
    </source>
</evidence>
<dbReference type="Pfam" id="PF03372">
    <property type="entry name" value="Exo_endo_phos"/>
    <property type="match status" value="1"/>
</dbReference>
<dbReference type="Proteomes" id="UP001333110">
    <property type="component" value="Unassembled WGS sequence"/>
</dbReference>
<protein>
    <recommendedName>
        <fullName evidence="1">Endonuclease/exonuclease/phosphatase domain-containing protein</fullName>
    </recommendedName>
</protein>
<name>A0AAN7NIE5_MYCAM</name>
<dbReference type="PANTHER" id="PTHR33395">
    <property type="entry name" value="TRANSCRIPTASE, PUTATIVE-RELATED-RELATED"/>
    <property type="match status" value="1"/>
</dbReference>
<proteinExistence type="predicted"/>
<dbReference type="SUPFAM" id="SSF56219">
    <property type="entry name" value="DNase I-like"/>
    <property type="match status" value="1"/>
</dbReference>
<dbReference type="InterPro" id="IPR036691">
    <property type="entry name" value="Endo/exonu/phosph_ase_sf"/>
</dbReference>
<organism evidence="2 3">
    <name type="scientific">Mycteria americana</name>
    <name type="common">Wood stork</name>
    <dbReference type="NCBI Taxonomy" id="33587"/>
    <lineage>
        <taxon>Eukaryota</taxon>
        <taxon>Metazoa</taxon>
        <taxon>Chordata</taxon>
        <taxon>Craniata</taxon>
        <taxon>Vertebrata</taxon>
        <taxon>Euteleostomi</taxon>
        <taxon>Archelosauria</taxon>
        <taxon>Archosauria</taxon>
        <taxon>Dinosauria</taxon>
        <taxon>Saurischia</taxon>
        <taxon>Theropoda</taxon>
        <taxon>Coelurosauria</taxon>
        <taxon>Aves</taxon>
        <taxon>Neognathae</taxon>
        <taxon>Neoaves</taxon>
        <taxon>Aequornithes</taxon>
        <taxon>Ciconiiformes</taxon>
        <taxon>Ciconiidae</taxon>
        <taxon>Mycteria</taxon>
    </lineage>
</organism>
<keyword evidence="3" id="KW-1185">Reference proteome</keyword>
<reference evidence="2 3" key="1">
    <citation type="journal article" date="2023" name="J. Hered.">
        <title>Chromosome-level genome of the wood stork (Mycteria americana) provides insight into avian chromosome evolution.</title>
        <authorList>
            <person name="Flamio R. Jr."/>
            <person name="Ramstad K.M."/>
        </authorList>
    </citation>
    <scope>NUCLEOTIDE SEQUENCE [LARGE SCALE GENOMIC DNA]</scope>
    <source>
        <strain evidence="2">JAX WOST 10</strain>
    </source>
</reference>
<dbReference type="AlphaFoldDB" id="A0AAN7NIE5"/>
<dbReference type="EMBL" id="JAUNZN010000009">
    <property type="protein sequence ID" value="KAK4816205.1"/>
    <property type="molecule type" value="Genomic_DNA"/>
</dbReference>
<feature type="domain" description="Endonuclease/exonuclease/phosphatase" evidence="1">
    <location>
        <begin position="14"/>
        <end position="166"/>
    </location>
</feature>
<dbReference type="Gene3D" id="3.60.10.10">
    <property type="entry name" value="Endonuclease/exonuclease/phosphatase"/>
    <property type="match status" value="1"/>
</dbReference>
<dbReference type="GO" id="GO:0061343">
    <property type="term" value="P:cell adhesion involved in heart morphogenesis"/>
    <property type="evidence" value="ECO:0007669"/>
    <property type="project" value="TreeGrafter"/>
</dbReference>
<evidence type="ECO:0000313" key="3">
    <source>
        <dbReference type="Proteomes" id="UP001333110"/>
    </source>
</evidence>
<evidence type="ECO:0000259" key="1">
    <source>
        <dbReference type="Pfam" id="PF03372"/>
    </source>
</evidence>
<dbReference type="GO" id="GO:0031012">
    <property type="term" value="C:extracellular matrix"/>
    <property type="evidence" value="ECO:0007669"/>
    <property type="project" value="TreeGrafter"/>
</dbReference>
<comment type="caution">
    <text evidence="2">The sequence shown here is derived from an EMBL/GenBank/DDBJ whole genome shotgun (WGS) entry which is preliminary data.</text>
</comment>
<dbReference type="GO" id="GO:0007508">
    <property type="term" value="P:larval heart development"/>
    <property type="evidence" value="ECO:0007669"/>
    <property type="project" value="TreeGrafter"/>
</dbReference>
<accession>A0AAN7NIE5</accession>
<dbReference type="InterPro" id="IPR005135">
    <property type="entry name" value="Endo/exonuclease/phosphatase"/>
</dbReference>
<dbReference type="PANTHER" id="PTHR33395:SF22">
    <property type="entry name" value="REVERSE TRANSCRIPTASE DOMAIN-CONTAINING PROTEIN"/>
    <property type="match status" value="1"/>
</dbReference>
<sequence length="242" mass="27796">MQPTAQLKCLYTNARSMGNKQRELEATMLQESYDLVVITETWCDESHDWSAAINGYNLFRRDRQGRRARGVALYVKNGIVCEELSLKNSHKQVESLWVRIRDRGNKGNLVVGVYYRLPNQGEPIDKAFLLQLQEASCSQALILLEDFNYPNICWKSSTDLALGLAELHEVRMGPFLKPVKVRLDGIPSNKRINCTTQLGVICKFAEGALNPTIYVINEEIKYYLSQYEPLRDTTCYWFLFGQ</sequence>
<gene>
    <name evidence="2" type="ORF">QYF61_012670</name>
</gene>
<dbReference type="GO" id="GO:0003824">
    <property type="term" value="F:catalytic activity"/>
    <property type="evidence" value="ECO:0007669"/>
    <property type="project" value="InterPro"/>
</dbReference>